<dbReference type="EMBL" id="CATYWO010000002">
    <property type="protein sequence ID" value="CAJ0789744.1"/>
    <property type="molecule type" value="Genomic_DNA"/>
</dbReference>
<comment type="caution">
    <text evidence="4">The sequence shown here is derived from an EMBL/GenBank/DDBJ whole genome shotgun (WGS) entry which is preliminary data.</text>
</comment>
<gene>
    <name evidence="4" type="ORF">LMG7141_02273</name>
</gene>
<dbReference type="InterPro" id="IPR050882">
    <property type="entry name" value="Prepilin_peptidase/N-MTase"/>
</dbReference>
<dbReference type="PANTHER" id="PTHR30487:SF0">
    <property type="entry name" value="PREPILIN LEADER PEPTIDASE_N-METHYLTRANSFERASE-RELATED"/>
    <property type="match status" value="1"/>
</dbReference>
<comment type="similarity">
    <text evidence="1">Belongs to the peptidase A24 family.</text>
</comment>
<keyword evidence="2" id="KW-0812">Transmembrane</keyword>
<feature type="transmembrane region" description="Helical" evidence="2">
    <location>
        <begin position="102"/>
        <end position="122"/>
    </location>
</feature>
<evidence type="ECO:0000256" key="2">
    <source>
        <dbReference type="SAM" id="Phobius"/>
    </source>
</evidence>
<dbReference type="Proteomes" id="UP001189616">
    <property type="component" value="Unassembled WGS sequence"/>
</dbReference>
<feature type="transmembrane region" description="Helical" evidence="2">
    <location>
        <begin position="61"/>
        <end position="82"/>
    </location>
</feature>
<sequence>MTRLADFAGWAAVATFAVLAIWFDLRARRVPNWLVLTGLSLAIALAWAGPVEALAPSWRDALLGGAIGFAVYLPLYAMGWMGAGDVKFFGVAGLICGWHGLLPVWVIGSLLAGLHGLLILVARRTDATSPTAWLLMRMRPSLFQWNAAQAGQRGIPYAAYMAVGLLCLPWLLELH</sequence>
<feature type="domain" description="Prepilin type IV endopeptidase peptidase" evidence="3">
    <location>
        <begin position="13"/>
        <end position="116"/>
    </location>
</feature>
<feature type="transmembrane region" description="Helical" evidence="2">
    <location>
        <begin position="31"/>
        <end position="49"/>
    </location>
</feature>
<protein>
    <recommendedName>
        <fullName evidence="3">Prepilin type IV endopeptidase peptidase domain-containing protein</fullName>
    </recommendedName>
</protein>
<feature type="transmembrane region" description="Helical" evidence="2">
    <location>
        <begin position="154"/>
        <end position="172"/>
    </location>
</feature>
<dbReference type="Pfam" id="PF01478">
    <property type="entry name" value="Peptidase_A24"/>
    <property type="match status" value="1"/>
</dbReference>
<evidence type="ECO:0000256" key="1">
    <source>
        <dbReference type="ARBA" id="ARBA00005801"/>
    </source>
</evidence>
<accession>A0ABM9JCI3</accession>
<proteinExistence type="inferred from homology"/>
<organism evidence="4 5">
    <name type="scientific">Ralstonia condita</name>
    <dbReference type="NCBI Taxonomy" id="3058600"/>
    <lineage>
        <taxon>Bacteria</taxon>
        <taxon>Pseudomonadati</taxon>
        <taxon>Pseudomonadota</taxon>
        <taxon>Betaproteobacteria</taxon>
        <taxon>Burkholderiales</taxon>
        <taxon>Burkholderiaceae</taxon>
        <taxon>Ralstonia</taxon>
    </lineage>
</organism>
<evidence type="ECO:0000259" key="3">
    <source>
        <dbReference type="Pfam" id="PF01478"/>
    </source>
</evidence>
<keyword evidence="2" id="KW-0472">Membrane</keyword>
<dbReference type="PANTHER" id="PTHR30487">
    <property type="entry name" value="TYPE 4 PREPILIN-LIKE PROTEINS LEADER PEPTIDE-PROCESSING ENZYME"/>
    <property type="match status" value="1"/>
</dbReference>
<evidence type="ECO:0000313" key="5">
    <source>
        <dbReference type="Proteomes" id="UP001189616"/>
    </source>
</evidence>
<dbReference type="Gene3D" id="1.20.120.1220">
    <property type="match status" value="1"/>
</dbReference>
<reference evidence="4 5" key="1">
    <citation type="submission" date="2023-07" db="EMBL/GenBank/DDBJ databases">
        <authorList>
            <person name="Peeters C."/>
        </authorList>
    </citation>
    <scope>NUCLEOTIDE SEQUENCE [LARGE SCALE GENOMIC DNA]</scope>
    <source>
        <strain evidence="4 5">LMG 7141</strain>
    </source>
</reference>
<evidence type="ECO:0000313" key="4">
    <source>
        <dbReference type="EMBL" id="CAJ0789744.1"/>
    </source>
</evidence>
<keyword evidence="2" id="KW-1133">Transmembrane helix</keyword>
<feature type="transmembrane region" description="Helical" evidence="2">
    <location>
        <begin position="7"/>
        <end position="25"/>
    </location>
</feature>
<dbReference type="InterPro" id="IPR000045">
    <property type="entry name" value="Prepilin_IV_endopep_pep"/>
</dbReference>
<name>A0ABM9JCI3_9RALS</name>
<keyword evidence="5" id="KW-1185">Reference proteome</keyword>